<dbReference type="InterPro" id="IPR001343">
    <property type="entry name" value="Hemolysn_Ca-bd"/>
</dbReference>
<dbReference type="Pfam" id="PF17963">
    <property type="entry name" value="Big_9"/>
    <property type="match status" value="5"/>
</dbReference>
<evidence type="ECO:0000313" key="2">
    <source>
        <dbReference type="EMBL" id="QSI78358.1"/>
    </source>
</evidence>
<dbReference type="PROSITE" id="PS00330">
    <property type="entry name" value="HEMOLYSIN_CALCIUM"/>
    <property type="match status" value="3"/>
</dbReference>
<dbReference type="NCBIfam" id="TIGR01965">
    <property type="entry name" value="VCBS_repeat"/>
    <property type="match status" value="38"/>
</dbReference>
<dbReference type="InterPro" id="IPR011049">
    <property type="entry name" value="Serralysin-like_metalloprot_C"/>
</dbReference>
<feature type="domain" description="Cadherin" evidence="1">
    <location>
        <begin position="377"/>
        <end position="468"/>
    </location>
</feature>
<dbReference type="Proteomes" id="UP000663570">
    <property type="component" value="Chromosome"/>
</dbReference>
<dbReference type="Pfam" id="PF00353">
    <property type="entry name" value="HemolysinCabind"/>
    <property type="match status" value="3"/>
</dbReference>
<dbReference type="PRINTS" id="PR00313">
    <property type="entry name" value="CABNDNGRPT"/>
</dbReference>
<proteinExistence type="predicted"/>
<dbReference type="RefSeq" id="WP_206255696.1">
    <property type="nucleotide sequence ID" value="NZ_CP071060.1"/>
</dbReference>
<name>A0ABX7MCB5_9RHOO</name>
<evidence type="ECO:0000259" key="1">
    <source>
        <dbReference type="PROSITE" id="PS50268"/>
    </source>
</evidence>
<dbReference type="NCBIfam" id="TIGR03661">
    <property type="entry name" value="T1SS_VCA0849"/>
    <property type="match status" value="1"/>
</dbReference>
<sequence>MATTTNHAEGTVARLEGKAWVREADGSLRPIHLGDRIAEGQVVVTDNGAVIELRGPHGDPVTLGGGREVLADAGLLTQDAVPAQDAALTPPDAELERVIASLNAGADPLAELDPTAAGLGGGSGGDGHGFVRLLRISEGVDPLSFQTSGPIATDTVEQQTLSAITTDANAAPEAAPLSVTLPEDTSTGIRLDGVLSDPNGDPITLVGTPTASVGTVTVNTDGTLTYTPPPNYNGPATIIYTVSDGRGATTDGTITVNVTPVNDAPTATNVAVTTLEDTPVAGRTPGSDVDGDTLSYAKGSDPTHGSVTVNTDGTWVYTPTKDYNGPDSFTVTVSDGKGGTTTATVSVGVTPVNDAPVPGTTDGPAGTPVSDANIDPATGHYTLSTPEDTPISGQVKATDVDGDSLSFAKASDPAHGSVTVNTDGTWTYTPAKDFNGQDSFTVTVSDGKGGTALATVDIGVTQVNDPATILPGAAGGDAGAVKEDVRLTASGQLVVSDADAGQAVFQQQTAVAGTHGSFSIDAAGNWTYLLNNTDPAVQALGEGQSLPSEVFTVKSADGTTSTVTVAITGTNDGAQITPSVPGGDTGSVTEDAVLLASGKLQVSDVDTGEASFQAGTQTGTYGSLTIDAAGNWSYSLNNAAANVQSLKGTDTVTETIVVKSLDGTPHSIVITVHGQDETTASGNGTVQEDTTLTSTGTLTTSGVATFVPETAAGAYGDLVVAADGTWTYTLRNADSAVQALNGTDSKTETFTVALSDGSSTSITINVLGTNDAAQINPSVPGGDTGSVTEDAVLLASGKLQVSDVDTGEASFQAGTQTGTYGSLTIDAAGNWSYSLNNAAANVQSLKGTDTVTETIVVKSLDGTPHSIEITVHGQDETTASGNGTVQEDTTLTSTGTLTTSGVATFVPETAAGAYGDLVVAADGTWTYTLRNADSAVQALNGTDSKTETFTVALSDGSSTSITINVLGTNDAAQINPSVPGGDTGSVTEDAVLLASGKLQVSDVDTGEASFQAGTQTGTYGSLTIDAAGNWSYSLNNAAANVQSLKGTDTVTETIVVKSLDGTPHSIEITVHGQDETTASGNGTVQEDTTLTSTGTLTTSGVATFVPETAAGAYGDLVVAADGTWTYTLRNADSAVQALNGTDSKTETFTVALSDGSSTSITINVLGTNDAAQINPSVPGGDTGSVTEDAVLLASGKLQVSDVDTGEASFQAGTQTGTYGSLTIDAAGNWSYSLNNAAANVQSLKGTDTVTETIVVKSLDGTPHSIEITVHGQDETTASGNGTVQEDTTLTSTGTLTTSGVATFVPETAAGAYGDLVVAADGTWTYTLRNADSAVQALNGTDSKTETFTVALSDGSSTSITINVLGTNDAAQINPSVPGGDTGSVTEDAVLLASGKLQVSDVDTGEASFQAGTQTGTYGSLTIDAAGNWSYSLNNAAANVQSLKGTDTVTETIVVKSLDGTPHSIVITVHGQDETTASGNGTVREDTTLTSTGTLTTSGVATFVPETAAGAYGDLVVAADGTWTYTLRNADSAVQALNATDSKTETFTVALSDGSSTSITINVLGTNDIASIQGPGVGAVQEAGGIANAIPGTPNASGTLLAADADNGEAGFQAVAPAALNGTYGTFTFNAATGAWTYALDNAKAATQALTNGQIVHDTLTVTSLDGTATKAIDVTVTGANDTAAITGTATGTMTEDVAVTSGNLTASGNLAVTDVDSGEAVFATPATLAGTYGTFTFNTTTGAWTYAANNAQSAIQSLGAGQSLTDSITVKSADGTASQVISVTINGTNDGAVITPATPGADAGAVKEDVTLTASGQLVVTDVDAGQAVFQPQTAVAGAHGTFSIDAAGNWVYTLNNADPVVQALGEGQSLPNEVFTVKSADGTASTVTVSITGTNDGAQITPSVLGADTGAVKEDVTLTTGGQLQVSDVDAGQAVFQPQTAVAGAHGSFSIDASGNWTYTLNNANPAVQALGEGQSLPSEEFTVKSADGTTSTVTVAITGTNDGPVAAIDTNSLVKTDTTAASGNVLTNDSDIDTAHASLIVSAVGATPVSGTTVVVGNYGTLTIHADGSYTYVQDASNAAVIALKPTDAPLHDVFNYTLSDGSATSNATLDIAISGANTAPVAMPAHENVTEGGALFNGNVVATDAESDALSYSLISPAPAGLTFNTDGSYSFNPANPAYDHLAAGQTQDVVVTYQVADGKGGFDTDTLTITIVGTNDVPVIGGTTTGTVVEAGGVANAIAGTPNASGTVTVSDADAGQSSFQAVAPASLNGTYGTFTFNAATGAWTYALDNTKAATQALTNGQIVHDTLTVTSLDGTATKAIDVTVTGANDTAAITGTATGTMTEDVAVTSGNLTAAGALAVTDVDSGEAVFATPATLAGTYGTFTFNTTTGVWTYAANNSQAAIQSLGAGQSLTDSITVKSADGTASQVISVTINGANDGATIGGTATGTVVEAGGVANAIAGTPNASGTVSVSDADAGQSVFQAVAPASLNGTYGTFTFNAATGAWTYALDNTKAATQALTNGQVVHDTLTVTSLDGTATKAIDVTVTGANDTAAITGTATGTMTEDVAVTSGNLTASGNLAVTDVDSGEAVFATPATLAGTYGTFTFNTTTGAWTYAANNAQSAIQSLGAGQSLTDSITVKSADGTASQVISVTINGTNDGAVITPATPGADAGAVKEDVTLTASGQLVVTDVDAGQAVFQPQTAVAGAHGTFSIDAAGNWVYTLNNADPVVQALGEGQSLPNEVFTVKSADGTASTVTVSITGTNDGAQITPSVLGADTGAVKEDVTLTTGGQLQVSDVDAGQAVFQPQTAVAGAHGSFSIDASGNWTYTLNNANPAVQALGEGQSLPSEEFTVKSADGTTSTVTVAITGTNDGPVAAIDTNSLVKTDTTAASGNVLTNDSDIDTAHASLIVSAVGATPVSGTTVVVGNYGTLTIHADGSYTYVQDASNAAVIALKPTDAPLHDVFNYTLSDGSATSNATLDIAISGANTAPVAMPAHENVTEGGALFNGNVVATDAESDALSYSLISPAPAGLTFNTDGSYSFNPANPAYDHLAAGQTQDVVVTYQVADGKGGFDTDTLTITIVGTNDVPVIGGTTTGTVVEAGGVANAIAGTPNASGTVTVSDADAGQSSFQAVAPASLNGTYGTFTFNAATGAWTYALDNTKAATQALTNGQIVHDTLTVTSLDGTATKAIDVTVTGANDTAAITGTATGTMTEDVAVTSGNLTAAGALAVTDVDSGEAVFATPATLAGTYGTFTFNTTTGVWTYAANNSQAAIQSLGAGQSLTDSITVKSADGTASQVISVTINGANDGATIGGTATGTVVEAGGVANAIAGTPNASGTVSVSDADAGQSVFQAVAPASLNGTYGTFTFNAATGAWTYALDNTKAATQALTNGQVVHDTLTVTSLDGTATKAIDVTVTGANDTAAITGTATGTMTEDVAVTSGNLTASGNLAVTDVDSGEAVFATPATLAGTYGTFTFNTTTGVWTYAANNSQAAIQSLGAGQSLTDSITVKSADGTASQVISVTINGANDGATIGGTATGTVVEAGGVANAIAGTPNASGTVSVSDADAGQSVFQAVAPASLNGTYGTFTFNAATGAWTYALDNTKAATQALTNGQVVHDTLTVTSLDGTATKAIDVTVTGANDTAAITGTATGTMTEDVAVTSGNLTASGSLAVTDVDAGQAVFATPATLAGTYGTFTFNTTTGAWTYAANNAQSAIQSLGAGQSLTDSITVKSADGTASQVISVTINGTNDGATIGGTATGAVVEAGGVANAIAGTPNASGTVSVSDADAGQSVFQAVAPASLNGTYGTFTFNAATGAWTYALDNSKAATQALTNGQIVHDTLTVTSLDGTATKAIDVTVTGANDTAAITGTATGTMTEDVAVTSGNLTASGSLAVTDVDAGQAVFATPATLAGTYGTFTFNTTTGAWTYAANNAQSAIQSLGAGQSLTDSITVKSADGTASQVISVTINGTNDVAMIQGPATGSVTEAGGVNNATAGTPTTSGTLIVSDTDAGQSSFLAPASLAGTYGNFTFNTTTGAWTYTLDNTKATTQGLVGAQVVHDTLTVSSLDGSASKTIDVTVTGANDNAAITGSATGSVTEDAAVSGGNLIASGALTVTDVDAGQAVFQSPASLAGTYGTFTFNTSTGAWTYAANNAQSAIQSLGVGQTLTDSITVKSADGTASQVISVTINGANDAPVAAADTAAVKEDTTLTATGNVITTAPGRDTDVDGDPLTVTGVTSGTPATTPGGGVGTAIVGTYGTLTLNSDGTYNYALNNTSTAVQNLTAGQVANDVFTYTISDGHGGTATTTLTVAVTGTQDLTAGTPSVVSVNATGLNGEFFGYNETASPGSGYRTHSDDGTATFGNHLVAGNLNSVEDMYTIINGRNALAGGSNNLVGSSATATTNAADVAFKARSLDYGFNPTVNSALGSNSNVAAGSALPTGDGNASSTTRGLSNFLDQDQPTGIVQTGAGNTGGTSGLGLTTDAAIRLSGQMYVQHGSYDFRVTADDGFRLNVAGQTLLEYDGNQGPTTRIFTNVALGDLNGGLQAFELLYWEQGGNARLRIEYKASGDPASSYQVMALTNTALFTNESAPTLVDPRIQDLVYDAASGSWQLRTGSILDGDASNNTITGGTSRDWLTGGAGDDTLIGNGGADTLDGGAGNDILNGGIGNDLLTGGAGTNTLTGGTGDDTYRLTTGTDTLVENANEGTDTVILDSTYYAAHPTVTIYTLASNFENLTAEGSFAINLSGNSANNRIEGNSAANVISGGGGNDYIVGGGGNDTLTGGSGSDVFVWHLADAGPTGTPAVDKITDFTYGGGYNNIQSGTAGVPTGGGDVLDLRDLLQGEHTSSGNTGNAASAVEISNLLNYIDVEVTGSGATLATVLHISKSGGFTGGTFSAGAEDQTIVLQGVNLYTATSVTAGDESTLLKTLIKNGTLIVD</sequence>
<protein>
    <submittedName>
        <fullName evidence="2">VCBS domain-containing protein</fullName>
    </submittedName>
</protein>
<dbReference type="CDD" id="cd11304">
    <property type="entry name" value="Cadherin_repeat"/>
    <property type="match status" value="1"/>
</dbReference>
<dbReference type="Gene3D" id="2.60.40.2810">
    <property type="match status" value="2"/>
</dbReference>
<dbReference type="Pfam" id="PF17803">
    <property type="entry name" value="Cadherin_4"/>
    <property type="match status" value="20"/>
</dbReference>
<dbReference type="PROSITE" id="PS50268">
    <property type="entry name" value="CADHERIN_2"/>
    <property type="match status" value="1"/>
</dbReference>
<dbReference type="SUPFAM" id="SSF51120">
    <property type="entry name" value="beta-Roll"/>
    <property type="match status" value="2"/>
</dbReference>
<reference evidence="2 3" key="1">
    <citation type="submission" date="2021-02" db="EMBL/GenBank/DDBJ databases">
        <title>Niveibacterium changnyeongensis HC41.</title>
        <authorList>
            <person name="Kang M."/>
        </authorList>
    </citation>
    <scope>NUCLEOTIDE SEQUENCE [LARGE SCALE GENOMIC DNA]</scope>
    <source>
        <strain evidence="2 3">HC41</strain>
    </source>
</reference>
<organism evidence="2 3">
    <name type="scientific">Niveibacterium microcysteis</name>
    <dbReference type="NCBI Taxonomy" id="2811415"/>
    <lineage>
        <taxon>Bacteria</taxon>
        <taxon>Pseudomonadati</taxon>
        <taxon>Pseudomonadota</taxon>
        <taxon>Betaproteobacteria</taxon>
        <taxon>Rhodocyclales</taxon>
        <taxon>Rhodocyclaceae</taxon>
        <taxon>Niveibacterium</taxon>
    </lineage>
</organism>
<dbReference type="InterPro" id="IPR040853">
    <property type="entry name" value="RapA2_cadherin-like"/>
</dbReference>
<evidence type="ECO:0000313" key="3">
    <source>
        <dbReference type="Proteomes" id="UP000663570"/>
    </source>
</evidence>
<dbReference type="InterPro" id="IPR018511">
    <property type="entry name" value="Hemolysin-typ_Ca-bd_CS"/>
</dbReference>
<dbReference type="InterPro" id="IPR002126">
    <property type="entry name" value="Cadherin-like_dom"/>
</dbReference>
<gene>
    <name evidence="2" type="ORF">JY500_06955</name>
</gene>
<dbReference type="EMBL" id="CP071060">
    <property type="protein sequence ID" value="QSI78358.1"/>
    <property type="molecule type" value="Genomic_DNA"/>
</dbReference>
<dbReference type="PANTHER" id="PTHR14139:SF2">
    <property type="entry name" value="CALSYNTENIN-1"/>
    <property type="match status" value="1"/>
</dbReference>
<accession>A0ABX7MCB5</accession>
<dbReference type="NCBIfam" id="NF012211">
    <property type="entry name" value="tand_rpt_95"/>
    <property type="match status" value="3"/>
</dbReference>
<dbReference type="InterPro" id="IPR019960">
    <property type="entry name" value="T1SS_VCA0849"/>
</dbReference>
<dbReference type="InterPro" id="IPR013783">
    <property type="entry name" value="Ig-like_fold"/>
</dbReference>
<dbReference type="InterPro" id="IPR010221">
    <property type="entry name" value="VCBS_dom"/>
</dbReference>
<dbReference type="Gene3D" id="2.60.40.10">
    <property type="entry name" value="Immunoglobulins"/>
    <property type="match status" value="32"/>
</dbReference>
<dbReference type="PANTHER" id="PTHR14139">
    <property type="entry name" value="CALSYNTENIN"/>
    <property type="match status" value="1"/>
</dbReference>
<keyword evidence="3" id="KW-1185">Reference proteome</keyword>